<dbReference type="Pfam" id="PF06429">
    <property type="entry name" value="Flg_bbr_C"/>
    <property type="match status" value="1"/>
</dbReference>
<dbReference type="Pfam" id="PF00460">
    <property type="entry name" value="Flg_bb_rod"/>
    <property type="match status" value="1"/>
</dbReference>
<dbReference type="InterPro" id="IPR001444">
    <property type="entry name" value="Flag_bb_rod_N"/>
</dbReference>
<dbReference type="AlphaFoldDB" id="A0A1I0CH01"/>
<comment type="subcellular location">
    <subcellularLocation>
        <location evidence="2">Bacterial flagellum basal body</location>
    </subcellularLocation>
</comment>
<name>A0A1I0CH01_9FIRM</name>
<dbReference type="NCBIfam" id="TIGR03506">
    <property type="entry name" value="FlgEFG_subfam"/>
    <property type="match status" value="2"/>
</dbReference>
<dbReference type="RefSeq" id="WP_091351497.1">
    <property type="nucleotide sequence ID" value="NZ_FOIF01000073.1"/>
</dbReference>
<dbReference type="Pfam" id="PF22692">
    <property type="entry name" value="LlgE_F_G_D1"/>
    <property type="match status" value="1"/>
</dbReference>
<dbReference type="Proteomes" id="UP000243819">
    <property type="component" value="Unassembled WGS sequence"/>
</dbReference>
<dbReference type="InterPro" id="IPR020013">
    <property type="entry name" value="Flagellar_FlgE/F/G"/>
</dbReference>
<evidence type="ECO:0000313" key="7">
    <source>
        <dbReference type="Proteomes" id="UP000243819"/>
    </source>
</evidence>
<dbReference type="SUPFAM" id="SSF117143">
    <property type="entry name" value="Flagellar hook protein flgE"/>
    <property type="match status" value="1"/>
</dbReference>
<sequence length="257" mass="28153">MIRGLHIAKTGMLTQQRRQENIANNIVNANTPGFKKATAAIAKDRDLFLHRLNDEVLRTSFGNIDKKPKVGPLGTGVFVDETLVNFNTGSLIETNNPLDLAIQGSGFFTVEGNGQTFLTRDGVFTIDNQGYIVNSDGYYLLGHNGRINLSGSEITIKENGEIYVDGNYIDTLQITTVQNPHSLSKLGMNLFTVTDRTILGGPQGVIRQGFIEGSNVDLAEEMVELISTLRAYEANQKVIQTHDELLGKAVNEIASVR</sequence>
<feature type="domain" description="Flagellar basal-body/hook protein C-terminal" evidence="4">
    <location>
        <begin position="207"/>
        <end position="251"/>
    </location>
</feature>
<comment type="similarity">
    <text evidence="1 2">Belongs to the flagella basal body rod proteins family.</text>
</comment>
<dbReference type="OrthoDB" id="9800375at2"/>
<dbReference type="InterPro" id="IPR037925">
    <property type="entry name" value="FlgE/F/G-like"/>
</dbReference>
<evidence type="ECO:0000259" key="5">
    <source>
        <dbReference type="Pfam" id="PF22692"/>
    </source>
</evidence>
<dbReference type="GO" id="GO:0071978">
    <property type="term" value="P:bacterial-type flagellum-dependent swarming motility"/>
    <property type="evidence" value="ECO:0007669"/>
    <property type="project" value="TreeGrafter"/>
</dbReference>
<accession>A0A1I0CH01</accession>
<keyword evidence="6" id="KW-0969">Cilium</keyword>
<dbReference type="EMBL" id="FOIF01000073">
    <property type="protein sequence ID" value="SET18640.1"/>
    <property type="molecule type" value="Genomic_DNA"/>
</dbReference>
<proteinExistence type="inferred from homology"/>
<evidence type="ECO:0000313" key="6">
    <source>
        <dbReference type="EMBL" id="SET18640.1"/>
    </source>
</evidence>
<keyword evidence="6" id="KW-0966">Cell projection</keyword>
<dbReference type="PANTHER" id="PTHR30435:SF19">
    <property type="entry name" value="FLAGELLAR BASAL-BODY ROD PROTEIN FLGG"/>
    <property type="match status" value="1"/>
</dbReference>
<keyword evidence="6" id="KW-0282">Flagellum</keyword>
<organism evidence="6 7">
    <name type="scientific">Anaerobranca gottschalkii DSM 13577</name>
    <dbReference type="NCBI Taxonomy" id="1120990"/>
    <lineage>
        <taxon>Bacteria</taxon>
        <taxon>Bacillati</taxon>
        <taxon>Bacillota</taxon>
        <taxon>Clostridia</taxon>
        <taxon>Eubacteriales</taxon>
        <taxon>Proteinivoracaceae</taxon>
        <taxon>Anaerobranca</taxon>
    </lineage>
</organism>
<dbReference type="InterPro" id="IPR010930">
    <property type="entry name" value="Flg_bb/hook_C_dom"/>
</dbReference>
<evidence type="ECO:0000259" key="4">
    <source>
        <dbReference type="Pfam" id="PF06429"/>
    </source>
</evidence>
<dbReference type="GO" id="GO:0009425">
    <property type="term" value="C:bacterial-type flagellum basal body"/>
    <property type="evidence" value="ECO:0007669"/>
    <property type="project" value="UniProtKB-SubCell"/>
</dbReference>
<feature type="domain" description="Flagellar basal body rod protein N-terminal" evidence="3">
    <location>
        <begin position="7"/>
        <end position="35"/>
    </location>
</feature>
<feature type="domain" description="Flagellar hook protein FlgE/F/G-like D1" evidence="5">
    <location>
        <begin position="101"/>
        <end position="164"/>
    </location>
</feature>
<evidence type="ECO:0000256" key="2">
    <source>
        <dbReference type="RuleBase" id="RU362116"/>
    </source>
</evidence>
<dbReference type="STRING" id="1120990.SAMN03080614_10737"/>
<evidence type="ECO:0000259" key="3">
    <source>
        <dbReference type="Pfam" id="PF00460"/>
    </source>
</evidence>
<gene>
    <name evidence="6" type="ORF">SAMN03080614_10737</name>
</gene>
<dbReference type="InterPro" id="IPR053967">
    <property type="entry name" value="LlgE_F_G-like_D1"/>
</dbReference>
<dbReference type="PANTHER" id="PTHR30435">
    <property type="entry name" value="FLAGELLAR PROTEIN"/>
    <property type="match status" value="1"/>
</dbReference>
<keyword evidence="7" id="KW-1185">Reference proteome</keyword>
<reference evidence="7" key="1">
    <citation type="submission" date="2016-10" db="EMBL/GenBank/DDBJ databases">
        <authorList>
            <person name="Varghese N."/>
            <person name="Submissions S."/>
        </authorList>
    </citation>
    <scope>NUCLEOTIDE SEQUENCE [LARGE SCALE GENOMIC DNA]</scope>
    <source>
        <strain evidence="7">DSM 13577</strain>
    </source>
</reference>
<keyword evidence="2" id="KW-0975">Bacterial flagellum</keyword>
<protein>
    <submittedName>
        <fullName evidence="6">Flagellar basal-body rod protein FlgG</fullName>
    </submittedName>
</protein>
<evidence type="ECO:0000256" key="1">
    <source>
        <dbReference type="ARBA" id="ARBA00009677"/>
    </source>
</evidence>